<proteinExistence type="predicted"/>
<accession>A0AAD4MK54</accession>
<organism evidence="1 2">
    <name type="scientific">Ditylenchus destructor</name>
    <dbReference type="NCBI Taxonomy" id="166010"/>
    <lineage>
        <taxon>Eukaryota</taxon>
        <taxon>Metazoa</taxon>
        <taxon>Ecdysozoa</taxon>
        <taxon>Nematoda</taxon>
        <taxon>Chromadorea</taxon>
        <taxon>Rhabditida</taxon>
        <taxon>Tylenchina</taxon>
        <taxon>Tylenchomorpha</taxon>
        <taxon>Sphaerularioidea</taxon>
        <taxon>Anguinidae</taxon>
        <taxon>Anguininae</taxon>
        <taxon>Ditylenchus</taxon>
    </lineage>
</organism>
<keyword evidence="2" id="KW-1185">Reference proteome</keyword>
<comment type="caution">
    <text evidence="1">The sequence shown here is derived from an EMBL/GenBank/DDBJ whole genome shotgun (WGS) entry which is preliminary data.</text>
</comment>
<protein>
    <submittedName>
        <fullName evidence="1">Uncharacterized protein</fullName>
    </submittedName>
</protein>
<sequence>MTAVMNYRATQNALNVGRDRRIHTDTQTTVNQSVVDSAPVFLTSLSPIRIPYKALPNTIRLSHVDSSSEDIYSGMKPTTTNMPHENFCENKEELYMGCAEYYDYVGEILTWNGARRRHRLKEATKSVKPEIQAKIKFQDISDFFGQEAT</sequence>
<gene>
    <name evidence="1" type="ORF">DdX_19004</name>
</gene>
<evidence type="ECO:0000313" key="1">
    <source>
        <dbReference type="EMBL" id="KAI1696540.1"/>
    </source>
</evidence>
<dbReference type="EMBL" id="JAKKPZ010000323">
    <property type="protein sequence ID" value="KAI1696540.1"/>
    <property type="molecule type" value="Genomic_DNA"/>
</dbReference>
<name>A0AAD4MK54_9BILA</name>
<reference evidence="1" key="1">
    <citation type="submission" date="2022-01" db="EMBL/GenBank/DDBJ databases">
        <title>Genome Sequence Resource for Two Populations of Ditylenchus destructor, the Migratory Endoparasitic Phytonematode.</title>
        <authorList>
            <person name="Zhang H."/>
            <person name="Lin R."/>
            <person name="Xie B."/>
        </authorList>
    </citation>
    <scope>NUCLEOTIDE SEQUENCE</scope>
    <source>
        <strain evidence="1">BazhouSP</strain>
    </source>
</reference>
<evidence type="ECO:0000313" key="2">
    <source>
        <dbReference type="Proteomes" id="UP001201812"/>
    </source>
</evidence>
<dbReference type="AlphaFoldDB" id="A0AAD4MK54"/>
<dbReference type="Proteomes" id="UP001201812">
    <property type="component" value="Unassembled WGS sequence"/>
</dbReference>